<dbReference type="AlphaFoldDB" id="A0A6L7AE36"/>
<evidence type="ECO:0000313" key="1">
    <source>
        <dbReference type="EMBL" id="MWN21783.1"/>
    </source>
</evidence>
<gene>
    <name evidence="1" type="ORF">GQS40_12565</name>
</gene>
<protein>
    <submittedName>
        <fullName evidence="1">Uncharacterized protein</fullName>
    </submittedName>
</protein>
<dbReference type="Proteomes" id="UP000478636">
    <property type="component" value="Unassembled WGS sequence"/>
</dbReference>
<comment type="caution">
    <text evidence="1">The sequence shown here is derived from an EMBL/GenBank/DDBJ whole genome shotgun (WGS) entry which is preliminary data.</text>
</comment>
<proteinExistence type="predicted"/>
<evidence type="ECO:0000313" key="2">
    <source>
        <dbReference type="Proteomes" id="UP000478636"/>
    </source>
</evidence>
<dbReference type="EMBL" id="WSZI01000020">
    <property type="protein sequence ID" value="MWN21783.1"/>
    <property type="molecule type" value="Genomic_DNA"/>
</dbReference>
<sequence length="55" mass="5998">MYYLDGQFYQLGLKQKISFFAISLMLNSFGNGLSVATASPPLSLILSATFCTLSK</sequence>
<reference evidence="1 2" key="1">
    <citation type="submission" date="2019-12" db="EMBL/GenBank/DDBJ databases">
        <title>Complete genome sequence of Leuconostoc lactis strain AVN1 provides insights into metabolic potential.</title>
        <authorList>
            <person name="Besrour N."/>
            <person name="Najjari A."/>
            <person name="Fhoula I."/>
            <person name="Jaballah S."/>
            <person name="Klibi N."/>
            <person name="Ouzari H.I."/>
        </authorList>
    </citation>
    <scope>NUCLEOTIDE SEQUENCE [LARGE SCALE GENOMIC DNA]</scope>
    <source>
        <strain evidence="1 2">AVN1</strain>
    </source>
</reference>
<accession>A0A6L7AE36</accession>
<name>A0A6L7AE36_LEULA</name>
<organism evidence="1 2">
    <name type="scientific">Leuconostoc lactis</name>
    <dbReference type="NCBI Taxonomy" id="1246"/>
    <lineage>
        <taxon>Bacteria</taxon>
        <taxon>Bacillati</taxon>
        <taxon>Bacillota</taxon>
        <taxon>Bacilli</taxon>
        <taxon>Lactobacillales</taxon>
        <taxon>Lactobacillaceae</taxon>
        <taxon>Leuconostoc</taxon>
    </lineage>
</organism>